<name>A0A4Z2ISF8_9TELE</name>
<evidence type="ECO:0000313" key="2">
    <source>
        <dbReference type="Proteomes" id="UP000314294"/>
    </source>
</evidence>
<evidence type="ECO:0000313" key="1">
    <source>
        <dbReference type="EMBL" id="TNN80825.1"/>
    </source>
</evidence>
<reference evidence="1 2" key="1">
    <citation type="submission" date="2019-03" db="EMBL/GenBank/DDBJ databases">
        <title>First draft genome of Liparis tanakae, snailfish: a comprehensive survey of snailfish specific genes.</title>
        <authorList>
            <person name="Kim W."/>
            <person name="Song I."/>
            <person name="Jeong J.-H."/>
            <person name="Kim D."/>
            <person name="Kim S."/>
            <person name="Ryu S."/>
            <person name="Song J.Y."/>
            <person name="Lee S.K."/>
        </authorList>
    </citation>
    <scope>NUCLEOTIDE SEQUENCE [LARGE SCALE GENOMIC DNA]</scope>
    <source>
        <tissue evidence="1">Muscle</tissue>
    </source>
</reference>
<comment type="caution">
    <text evidence="1">The sequence shown here is derived from an EMBL/GenBank/DDBJ whole genome shotgun (WGS) entry which is preliminary data.</text>
</comment>
<keyword evidence="2" id="KW-1185">Reference proteome</keyword>
<protein>
    <submittedName>
        <fullName evidence="1">Uncharacterized protein</fullName>
    </submittedName>
</protein>
<accession>A0A4Z2ISF8</accession>
<dbReference type="EMBL" id="SRLO01000050">
    <property type="protein sequence ID" value="TNN80825.1"/>
    <property type="molecule type" value="Genomic_DNA"/>
</dbReference>
<organism evidence="1 2">
    <name type="scientific">Liparis tanakae</name>
    <name type="common">Tanaka's snailfish</name>
    <dbReference type="NCBI Taxonomy" id="230148"/>
    <lineage>
        <taxon>Eukaryota</taxon>
        <taxon>Metazoa</taxon>
        <taxon>Chordata</taxon>
        <taxon>Craniata</taxon>
        <taxon>Vertebrata</taxon>
        <taxon>Euteleostomi</taxon>
        <taxon>Actinopterygii</taxon>
        <taxon>Neopterygii</taxon>
        <taxon>Teleostei</taxon>
        <taxon>Neoteleostei</taxon>
        <taxon>Acanthomorphata</taxon>
        <taxon>Eupercaria</taxon>
        <taxon>Perciformes</taxon>
        <taxon>Cottioidei</taxon>
        <taxon>Cottales</taxon>
        <taxon>Liparidae</taxon>
        <taxon>Liparis</taxon>
    </lineage>
</organism>
<dbReference type="AlphaFoldDB" id="A0A4Z2ISF8"/>
<proteinExistence type="predicted"/>
<dbReference type="Proteomes" id="UP000314294">
    <property type="component" value="Unassembled WGS sequence"/>
</dbReference>
<sequence>MIVTRLLYNVKSSMRMFHSHTEKQEAERTDGAGAVGAAVRCALGATLQLRTAARNEEPLGSLRGVVVVQKV</sequence>
<gene>
    <name evidence="1" type="ORF">EYF80_008830</name>
</gene>